<dbReference type="AlphaFoldDB" id="A0AAD5YK01"/>
<evidence type="ECO:0000313" key="3">
    <source>
        <dbReference type="Proteomes" id="UP001212997"/>
    </source>
</evidence>
<feature type="domain" description="Peptidase M12A" evidence="1">
    <location>
        <begin position="46"/>
        <end position="206"/>
    </location>
</feature>
<dbReference type="SUPFAM" id="SSF55486">
    <property type="entry name" value="Metalloproteases ('zincins'), catalytic domain"/>
    <property type="match status" value="1"/>
</dbReference>
<evidence type="ECO:0000259" key="1">
    <source>
        <dbReference type="Pfam" id="PF01400"/>
    </source>
</evidence>
<dbReference type="GO" id="GO:0004222">
    <property type="term" value="F:metalloendopeptidase activity"/>
    <property type="evidence" value="ECO:0007669"/>
    <property type="project" value="InterPro"/>
</dbReference>
<accession>A0AAD5YK01</accession>
<dbReference type="Proteomes" id="UP001212997">
    <property type="component" value="Unassembled WGS sequence"/>
</dbReference>
<gene>
    <name evidence="2" type="ORF">NLI96_g4373</name>
</gene>
<keyword evidence="3" id="KW-1185">Reference proteome</keyword>
<evidence type="ECO:0000313" key="2">
    <source>
        <dbReference type="EMBL" id="KAJ3486249.1"/>
    </source>
</evidence>
<dbReference type="GO" id="GO:0006508">
    <property type="term" value="P:proteolysis"/>
    <property type="evidence" value="ECO:0007669"/>
    <property type="project" value="InterPro"/>
</dbReference>
<reference evidence="2" key="1">
    <citation type="submission" date="2022-07" db="EMBL/GenBank/DDBJ databases">
        <title>Genome Sequence of Physisporinus lineatus.</title>
        <authorList>
            <person name="Buettner E."/>
        </authorList>
    </citation>
    <scope>NUCLEOTIDE SEQUENCE</scope>
    <source>
        <strain evidence="2">VT162</strain>
    </source>
</reference>
<dbReference type="EMBL" id="JANAWD010000127">
    <property type="protein sequence ID" value="KAJ3486249.1"/>
    <property type="molecule type" value="Genomic_DNA"/>
</dbReference>
<name>A0AAD5YK01_9APHY</name>
<dbReference type="InterPro" id="IPR024079">
    <property type="entry name" value="MetalloPept_cat_dom_sf"/>
</dbReference>
<sequence>MQSTLTEFVQLLGSRLVSVCAKYAPWVVYDKYEGPLCGGFQRGTLWEQNEEITFSFKSHSGTKNQREKTQVLMEELFMYTNLTIVWVDDDRGVVRISFNDYLGSVSEVGTRCRKVRDIQVATTNLQDIAPYTQDPNDAEAHTILHECGHISGLIHEHQVPERPQYFNFIEEEVQEEYRLKMTTQEIHRNITMVLHPQDLENCSRYDCLSVMGYVHLVSLALAVPSHHLVYLTRYPIPPSLTFEGKGTRLISRLSDVDKAVLTLNYARRKPHPKAPDWTISHAADVLGITGELREKIVPAEDARDIRRYYTKWSKEQMETPRS</sequence>
<dbReference type="Gene3D" id="3.40.390.10">
    <property type="entry name" value="Collagenase (Catalytic Domain)"/>
    <property type="match status" value="1"/>
</dbReference>
<dbReference type="InterPro" id="IPR001506">
    <property type="entry name" value="Peptidase_M12A"/>
</dbReference>
<comment type="caution">
    <text evidence="2">The sequence shown here is derived from an EMBL/GenBank/DDBJ whole genome shotgun (WGS) entry which is preliminary data.</text>
</comment>
<dbReference type="Pfam" id="PF01400">
    <property type="entry name" value="Astacin"/>
    <property type="match status" value="1"/>
</dbReference>
<proteinExistence type="predicted"/>
<protein>
    <recommendedName>
        <fullName evidence="1">Peptidase M12A domain-containing protein</fullName>
    </recommendedName>
</protein>
<organism evidence="2 3">
    <name type="scientific">Meripilus lineatus</name>
    <dbReference type="NCBI Taxonomy" id="2056292"/>
    <lineage>
        <taxon>Eukaryota</taxon>
        <taxon>Fungi</taxon>
        <taxon>Dikarya</taxon>
        <taxon>Basidiomycota</taxon>
        <taxon>Agaricomycotina</taxon>
        <taxon>Agaricomycetes</taxon>
        <taxon>Polyporales</taxon>
        <taxon>Meripilaceae</taxon>
        <taxon>Meripilus</taxon>
    </lineage>
</organism>